<evidence type="ECO:0000313" key="9">
    <source>
        <dbReference type="Proteomes" id="UP001604277"/>
    </source>
</evidence>
<feature type="region of interest" description="Disordered" evidence="5">
    <location>
        <begin position="607"/>
        <end position="630"/>
    </location>
</feature>
<keyword evidence="9" id="KW-1185">Reference proteome</keyword>
<evidence type="ECO:0000313" key="8">
    <source>
        <dbReference type="EMBL" id="KAL2535556.1"/>
    </source>
</evidence>
<gene>
    <name evidence="8" type="ORF">Fot_16947</name>
</gene>
<reference evidence="9" key="1">
    <citation type="submission" date="2024-07" db="EMBL/GenBank/DDBJ databases">
        <title>Two chromosome-level genome assemblies of Korean endemic species Abeliophyllum distichum and Forsythia ovata (Oleaceae).</title>
        <authorList>
            <person name="Jang H."/>
        </authorList>
    </citation>
    <scope>NUCLEOTIDE SEQUENCE [LARGE SCALE GENOMIC DNA]</scope>
</reference>
<feature type="domain" description="DUF7952" evidence="7">
    <location>
        <begin position="184"/>
        <end position="314"/>
    </location>
</feature>
<feature type="region of interest" description="Disordered" evidence="5">
    <location>
        <begin position="654"/>
        <end position="692"/>
    </location>
</feature>
<feature type="compositionally biased region" description="Polar residues" evidence="5">
    <location>
        <begin position="654"/>
        <end position="667"/>
    </location>
</feature>
<dbReference type="AlphaFoldDB" id="A0ABD1VDY5"/>
<protein>
    <recommendedName>
        <fullName evidence="10">SANT domain-containing protein</fullName>
    </recommendedName>
</protein>
<dbReference type="PANTHER" id="PTHR13859">
    <property type="entry name" value="ATROPHIN-RELATED"/>
    <property type="match status" value="1"/>
</dbReference>
<dbReference type="InterPro" id="IPR057712">
    <property type="entry name" value="DUF7952"/>
</dbReference>
<evidence type="ECO:0008006" key="10">
    <source>
        <dbReference type="Google" id="ProtNLM"/>
    </source>
</evidence>
<comment type="subcellular location">
    <subcellularLocation>
        <location evidence="1">Nucleus</location>
    </subcellularLocation>
</comment>
<evidence type="ECO:0000259" key="6">
    <source>
        <dbReference type="Pfam" id="PF24662"/>
    </source>
</evidence>
<dbReference type="Pfam" id="PF24662">
    <property type="entry name" value="DUF7650"/>
    <property type="match status" value="1"/>
</dbReference>
<evidence type="ECO:0000256" key="2">
    <source>
        <dbReference type="ARBA" id="ARBA00023015"/>
    </source>
</evidence>
<evidence type="ECO:0000259" key="7">
    <source>
        <dbReference type="Pfam" id="PF25826"/>
    </source>
</evidence>
<dbReference type="EMBL" id="JBFOLJ010000005">
    <property type="protein sequence ID" value="KAL2535556.1"/>
    <property type="molecule type" value="Genomic_DNA"/>
</dbReference>
<comment type="caution">
    <text evidence="8">The sequence shown here is derived from an EMBL/GenBank/DDBJ whole genome shotgun (WGS) entry which is preliminary data.</text>
</comment>
<sequence length="811" mass="91139">MAVYISFRKILDEGLGLMTLLELLDSIIRCYHNTGVGGWQRLLVTVMAMLRQLEADECSTSSRGLYNTNMDGIFNDSANCLPAIQSSNVHDIFGDPKMFPRVGVEYQVEVPSLIPECHHLLLKTRNYFSGIMLNNKYAKVHAALHNEKERGGSVNHQPIFACDNMDATLVTAQGSKAGSQSEAWMKFECDSFLLGLYFLGKNLLLVRKFVESRDMGDILAYYYGKFYRSSDYRSWSESRKLKSKRYIHGQRILTGWRLQELLSRLFCHVSEECQEQLTEVSTTFAEGKLSLEEYVFTLRNRVGTNKLVEAIAIGKGKKDLTRTAMEPSKINHSIPLRAGVPSGKECSSLTTSEIVKFLTGGFRLSKARSSDLFWEAVWPRLLAGGWHSEQPRNLAYAGPNYSLVFIIPGVKKFSRKLVRGSQYFDSISDVLMKVASEPRLLEFDIEAAEDSTKMKDKVLPLQTEQELEGLSNQRCRTYPQPPISTCSQDLMKFTVVDTSLFRESGRVTMRELRFLPPDRLSTRMEPAYSDMENRISDPLEDVTETRSCNDTADCETYNFNKQLPTVPDPMNTAVENHHDRSCTASTGWRSRMMVKFQFSRRLKNHQLNHSASVADKQNLTSGSNEDSINDAENISKDANLNGQGSSCLKNTLVTEPQLSSPSNSTFSGIPVESSERNVNKNFPGSEPSKEKSHPQILIGLNSPQVPADSQLVEEFSHVMPNSIDSSVDKSFLHSEGTQQSQMLVTLNAGVHVEKQPVVIGRRQSTRNKPSTKGLEAIAYGFLGTKQKRKGVEAISQDDSVSRPSRWVRRKP</sequence>
<feature type="domain" description="DUF7650" evidence="6">
    <location>
        <begin position="352"/>
        <end position="438"/>
    </location>
</feature>
<organism evidence="8 9">
    <name type="scientific">Forsythia ovata</name>
    <dbReference type="NCBI Taxonomy" id="205694"/>
    <lineage>
        <taxon>Eukaryota</taxon>
        <taxon>Viridiplantae</taxon>
        <taxon>Streptophyta</taxon>
        <taxon>Embryophyta</taxon>
        <taxon>Tracheophyta</taxon>
        <taxon>Spermatophyta</taxon>
        <taxon>Magnoliopsida</taxon>
        <taxon>eudicotyledons</taxon>
        <taxon>Gunneridae</taxon>
        <taxon>Pentapetalae</taxon>
        <taxon>asterids</taxon>
        <taxon>lamiids</taxon>
        <taxon>Lamiales</taxon>
        <taxon>Oleaceae</taxon>
        <taxon>Forsythieae</taxon>
        <taxon>Forsythia</taxon>
    </lineage>
</organism>
<keyword evidence="4" id="KW-0539">Nucleus</keyword>
<evidence type="ECO:0000256" key="1">
    <source>
        <dbReference type="ARBA" id="ARBA00004123"/>
    </source>
</evidence>
<evidence type="ECO:0000256" key="3">
    <source>
        <dbReference type="ARBA" id="ARBA00023163"/>
    </source>
</evidence>
<proteinExistence type="predicted"/>
<dbReference type="Pfam" id="PF25826">
    <property type="entry name" value="DUF7952"/>
    <property type="match status" value="1"/>
</dbReference>
<dbReference type="Gene3D" id="1.10.10.60">
    <property type="entry name" value="Homeodomain-like"/>
    <property type="match status" value="1"/>
</dbReference>
<dbReference type="PANTHER" id="PTHR13859:SF11">
    <property type="entry name" value="GRUNGE, ISOFORM J"/>
    <property type="match status" value="1"/>
</dbReference>
<feature type="region of interest" description="Disordered" evidence="5">
    <location>
        <begin position="788"/>
        <end position="811"/>
    </location>
</feature>
<keyword evidence="3" id="KW-0804">Transcription</keyword>
<evidence type="ECO:0000256" key="4">
    <source>
        <dbReference type="ARBA" id="ARBA00023242"/>
    </source>
</evidence>
<dbReference type="InterPro" id="IPR056067">
    <property type="entry name" value="DUF7650"/>
</dbReference>
<evidence type="ECO:0000256" key="5">
    <source>
        <dbReference type="SAM" id="MobiDB-lite"/>
    </source>
</evidence>
<accession>A0ABD1VDY5</accession>
<name>A0ABD1VDY5_9LAMI</name>
<dbReference type="GO" id="GO:0005634">
    <property type="term" value="C:nucleus"/>
    <property type="evidence" value="ECO:0007669"/>
    <property type="project" value="UniProtKB-SubCell"/>
</dbReference>
<keyword evidence="2" id="KW-0805">Transcription regulation</keyword>
<dbReference type="Proteomes" id="UP001604277">
    <property type="component" value="Unassembled WGS sequence"/>
</dbReference>